<evidence type="ECO:0000313" key="2">
    <source>
        <dbReference type="Proteomes" id="UP000271678"/>
    </source>
</evidence>
<reference evidence="1 2" key="1">
    <citation type="submission" date="2018-11" db="EMBL/GenBank/DDBJ databases">
        <title>Draft genome of Simplicispira Flexivirga sp. BO-16.</title>
        <authorList>
            <person name="Im W.T."/>
        </authorList>
    </citation>
    <scope>NUCLEOTIDE SEQUENCE [LARGE SCALE GENOMIC DNA]</scope>
    <source>
        <strain evidence="1 2">BO-16</strain>
    </source>
</reference>
<organism evidence="1 2">
    <name type="scientific">Flexivirga caeni</name>
    <dbReference type="NCBI Taxonomy" id="2294115"/>
    <lineage>
        <taxon>Bacteria</taxon>
        <taxon>Bacillati</taxon>
        <taxon>Actinomycetota</taxon>
        <taxon>Actinomycetes</taxon>
        <taxon>Micrococcales</taxon>
        <taxon>Dermacoccaceae</taxon>
        <taxon>Flexivirga</taxon>
    </lineage>
</organism>
<accession>A0A3M9M458</accession>
<sequence>MTLDFRGDNERAERLYLSEGFREYGLLRGFVAPDAGRRLDMVLHVQDLRG</sequence>
<dbReference type="InterPro" id="IPR016181">
    <property type="entry name" value="Acyl_CoA_acyltransferase"/>
</dbReference>
<dbReference type="SUPFAM" id="SSF55729">
    <property type="entry name" value="Acyl-CoA N-acyltransferases (Nat)"/>
    <property type="match status" value="1"/>
</dbReference>
<name>A0A3M9M458_9MICO</name>
<dbReference type="Proteomes" id="UP000271678">
    <property type="component" value="Unassembled WGS sequence"/>
</dbReference>
<proteinExistence type="predicted"/>
<keyword evidence="2" id="KW-1185">Reference proteome</keyword>
<evidence type="ECO:0000313" key="1">
    <source>
        <dbReference type="EMBL" id="RNI20276.1"/>
    </source>
</evidence>
<comment type="caution">
    <text evidence="1">The sequence shown here is derived from an EMBL/GenBank/DDBJ whole genome shotgun (WGS) entry which is preliminary data.</text>
</comment>
<gene>
    <name evidence="1" type="ORF">EFY87_15085</name>
</gene>
<dbReference type="AlphaFoldDB" id="A0A3M9M458"/>
<dbReference type="EMBL" id="RJJQ01000017">
    <property type="protein sequence ID" value="RNI20276.1"/>
    <property type="molecule type" value="Genomic_DNA"/>
</dbReference>
<evidence type="ECO:0008006" key="3">
    <source>
        <dbReference type="Google" id="ProtNLM"/>
    </source>
</evidence>
<protein>
    <recommendedName>
        <fullName evidence="3">GNAT family N-acetyltransferase</fullName>
    </recommendedName>
</protein>
<dbReference type="Gene3D" id="3.40.630.30">
    <property type="match status" value="1"/>
</dbReference>